<proteinExistence type="predicted"/>
<dbReference type="Pfam" id="PF08722">
    <property type="entry name" value="Tn7_TnsA-like_N"/>
    <property type="match status" value="1"/>
</dbReference>
<keyword evidence="3" id="KW-1185">Reference proteome</keyword>
<dbReference type="GO" id="GO:0003676">
    <property type="term" value="F:nucleic acid binding"/>
    <property type="evidence" value="ECO:0007669"/>
    <property type="project" value="InterPro"/>
</dbReference>
<dbReference type="Gene3D" id="3.40.1350.10">
    <property type="match status" value="1"/>
</dbReference>
<dbReference type="GO" id="GO:0004519">
    <property type="term" value="F:endonuclease activity"/>
    <property type="evidence" value="ECO:0007669"/>
    <property type="project" value="UniProtKB-KW"/>
</dbReference>
<dbReference type="InterPro" id="IPR011856">
    <property type="entry name" value="tRNA_endonuc-like_dom_sf"/>
</dbReference>
<dbReference type="Proteomes" id="UP000675920">
    <property type="component" value="Unplaced"/>
</dbReference>
<dbReference type="CDD" id="cd22362">
    <property type="entry name" value="TnsA_endonuclease-like"/>
    <property type="match status" value="1"/>
</dbReference>
<dbReference type="SUPFAM" id="SSF52980">
    <property type="entry name" value="Restriction endonuclease-like"/>
    <property type="match status" value="1"/>
</dbReference>
<evidence type="ECO:0000259" key="1">
    <source>
        <dbReference type="Pfam" id="PF08721"/>
    </source>
</evidence>
<name>A0A8B6XAF9_9BURK</name>
<dbReference type="Pfam" id="PF08721">
    <property type="entry name" value="Tn7_Tnp_TnsA_C"/>
    <property type="match status" value="1"/>
</dbReference>
<keyword evidence="4" id="KW-0378">Hydrolase</keyword>
<keyword evidence="4" id="KW-0255">Endonuclease</keyword>
<protein>
    <submittedName>
        <fullName evidence="4">Heteromeric transposase endonuclease subunit TnsA</fullName>
    </submittedName>
</protein>
<dbReference type="InterPro" id="IPR014832">
    <property type="entry name" value="TnsA_C"/>
</dbReference>
<feature type="domain" description="TnsA endonuclease N-terminal" evidence="2">
    <location>
        <begin position="32"/>
        <end position="124"/>
    </location>
</feature>
<dbReference type="InterPro" id="IPR011335">
    <property type="entry name" value="Restrct_endonuc-II-like"/>
</dbReference>
<dbReference type="RefSeq" id="WP_051379069.1">
    <property type="nucleotide sequence ID" value="NZ_KI519499.1"/>
</dbReference>
<evidence type="ECO:0000259" key="2">
    <source>
        <dbReference type="Pfam" id="PF08722"/>
    </source>
</evidence>
<dbReference type="AlphaFoldDB" id="A0A8B6XAF9"/>
<accession>A0A8B6XAF9</accession>
<feature type="domain" description="TnsA endonuclease C-terminal" evidence="1">
    <location>
        <begin position="128"/>
        <end position="208"/>
    </location>
</feature>
<organism evidence="3 4">
    <name type="scientific">Derxia gummosa DSM 723</name>
    <dbReference type="NCBI Taxonomy" id="1121388"/>
    <lineage>
        <taxon>Bacteria</taxon>
        <taxon>Pseudomonadati</taxon>
        <taxon>Pseudomonadota</taxon>
        <taxon>Betaproteobacteria</taxon>
        <taxon>Burkholderiales</taxon>
        <taxon>Alcaligenaceae</taxon>
        <taxon>Derxia</taxon>
    </lineage>
</organism>
<keyword evidence="4" id="KW-0540">Nuclease</keyword>
<evidence type="ECO:0000313" key="4">
    <source>
        <dbReference type="RefSeq" id="WP_051379069.1"/>
    </source>
</evidence>
<reference evidence="4" key="1">
    <citation type="submission" date="2025-08" db="UniProtKB">
        <authorList>
            <consortium name="RefSeq"/>
        </authorList>
    </citation>
    <scope>IDENTIFICATION</scope>
</reference>
<evidence type="ECO:0000313" key="3">
    <source>
        <dbReference type="Proteomes" id="UP000675920"/>
    </source>
</evidence>
<sequence>MSRRIYSPKTNRVHHLLSNVENDLFVALEWSREITDIREQYPLDRDVTTEVAASLGIKHPYYVGTHVRTVMTVDFLCTRMRAGMEEYVAFNAKRTEEASDRRSLEKLEIQRAALQLLGVAHHVVFHDDLPKRKISNLRWIRDGYLRDGEREPYPGYFDDIKSRLAASWPQSGLAACTLAEHCARFDTSQGAERGTGLKAARMLMLDRWLVPDLEVPSLADALLTSFQLASRERSHLRAVGGA</sequence>
<dbReference type="InterPro" id="IPR014833">
    <property type="entry name" value="TnsA_N"/>
</dbReference>